<reference evidence="2 3" key="1">
    <citation type="submission" date="2020-02" db="EMBL/GenBank/DDBJ databases">
        <title>A chromosome-scale genome assembly of the black bullhead catfish (Ameiurus melas).</title>
        <authorList>
            <person name="Wen M."/>
            <person name="Zham M."/>
            <person name="Cabau C."/>
            <person name="Klopp C."/>
            <person name="Donnadieu C."/>
            <person name="Roques C."/>
            <person name="Bouchez O."/>
            <person name="Lampietro C."/>
            <person name="Jouanno E."/>
            <person name="Herpin A."/>
            <person name="Louis A."/>
            <person name="Berthelot C."/>
            <person name="Parey E."/>
            <person name="Roest-Crollius H."/>
            <person name="Braasch I."/>
            <person name="Postlethwait J."/>
            <person name="Robinson-Rechavi M."/>
            <person name="Echchiki A."/>
            <person name="Begum T."/>
            <person name="Montfort J."/>
            <person name="Schartl M."/>
            <person name="Bobe J."/>
            <person name="Guiguen Y."/>
        </authorList>
    </citation>
    <scope>NUCLEOTIDE SEQUENCE [LARGE SCALE GENOMIC DNA]</scope>
    <source>
        <strain evidence="2">M_S1</strain>
        <tissue evidence="2">Blood</tissue>
    </source>
</reference>
<feature type="compositionally biased region" description="Acidic residues" evidence="1">
    <location>
        <begin position="349"/>
        <end position="358"/>
    </location>
</feature>
<evidence type="ECO:0000313" key="2">
    <source>
        <dbReference type="EMBL" id="KAF4084487.1"/>
    </source>
</evidence>
<feature type="region of interest" description="Disordered" evidence="1">
    <location>
        <begin position="281"/>
        <end position="309"/>
    </location>
</feature>
<feature type="compositionally biased region" description="Acidic residues" evidence="1">
    <location>
        <begin position="71"/>
        <end position="87"/>
    </location>
</feature>
<feature type="region of interest" description="Disordered" evidence="1">
    <location>
        <begin position="349"/>
        <end position="392"/>
    </location>
</feature>
<dbReference type="EMBL" id="JAAGNN010000010">
    <property type="protein sequence ID" value="KAF4084487.1"/>
    <property type="molecule type" value="Genomic_DNA"/>
</dbReference>
<organism evidence="2 3">
    <name type="scientific">Ameiurus melas</name>
    <name type="common">Black bullhead</name>
    <name type="synonym">Silurus melas</name>
    <dbReference type="NCBI Taxonomy" id="219545"/>
    <lineage>
        <taxon>Eukaryota</taxon>
        <taxon>Metazoa</taxon>
        <taxon>Chordata</taxon>
        <taxon>Craniata</taxon>
        <taxon>Vertebrata</taxon>
        <taxon>Euteleostomi</taxon>
        <taxon>Actinopterygii</taxon>
        <taxon>Neopterygii</taxon>
        <taxon>Teleostei</taxon>
        <taxon>Ostariophysi</taxon>
        <taxon>Siluriformes</taxon>
        <taxon>Ictaluridae</taxon>
        <taxon>Ameiurus</taxon>
    </lineage>
</organism>
<keyword evidence="3" id="KW-1185">Reference proteome</keyword>
<feature type="region of interest" description="Disordered" evidence="1">
    <location>
        <begin position="40"/>
        <end position="223"/>
    </location>
</feature>
<feature type="compositionally biased region" description="Polar residues" evidence="1">
    <location>
        <begin position="158"/>
        <end position="169"/>
    </location>
</feature>
<gene>
    <name evidence="2" type="ORF">AMELA_G00129190</name>
</gene>
<evidence type="ECO:0000256" key="1">
    <source>
        <dbReference type="SAM" id="MobiDB-lite"/>
    </source>
</evidence>
<protein>
    <submittedName>
        <fullName evidence="2">Uncharacterized protein</fullName>
    </submittedName>
</protein>
<feature type="compositionally biased region" description="Low complexity" evidence="1">
    <location>
        <begin position="148"/>
        <end position="157"/>
    </location>
</feature>
<accession>A0A7J6AQU3</accession>
<feature type="compositionally biased region" description="Polar residues" evidence="1">
    <location>
        <begin position="209"/>
        <end position="220"/>
    </location>
</feature>
<feature type="compositionally biased region" description="Basic and acidic residues" evidence="1">
    <location>
        <begin position="193"/>
        <end position="208"/>
    </location>
</feature>
<dbReference type="AlphaFoldDB" id="A0A7J6AQU3"/>
<sequence length="408" mass="43626">MTTKFSKTYTRKGGEANSKFEEVFGNRKATLSTKWGETTYKAQLGSRRPAHTPATPDTSVLHKKPRLERHDEEEDDPFGFDSDDEGQGETSRGSEAEQNAKGGVNAATPAQSPALAVAGSKPTSHTANLKPAPKDSCALVDRLHESSPSELAESASAQTGTASDSSTPAEQEAGASETAEKPIDFEPLPLIKPARDRIYRRAGKKGEPENSQNSQLLGETNSDKPVVAAAISASASAPGASGVKGRGRVRDYTLLHPSCVSVCNVTIQDSIERSVEECVSTAPSDLGDAGTFRRKTDAQPPKYSRHRPTKSKLECKLEFFGFEDGACEDGDTEPGTSYKIKYFGFDELSESDSEDDDDRPGKKKKKTKKDTEETGTAAADSPQISDSPDLTHAHTGIVCSVSELGIKP</sequence>
<proteinExistence type="predicted"/>
<comment type="caution">
    <text evidence="2">The sequence shown here is derived from an EMBL/GenBank/DDBJ whole genome shotgun (WGS) entry which is preliminary data.</text>
</comment>
<feature type="compositionally biased region" description="Polar residues" evidence="1">
    <location>
        <begin position="88"/>
        <end position="97"/>
    </location>
</feature>
<evidence type="ECO:0000313" key="3">
    <source>
        <dbReference type="Proteomes" id="UP000593565"/>
    </source>
</evidence>
<name>A0A7J6AQU3_AMEME</name>
<dbReference type="Proteomes" id="UP000593565">
    <property type="component" value="Unassembled WGS sequence"/>
</dbReference>